<dbReference type="SFLD" id="SFLDS00003">
    <property type="entry name" value="Haloacid_Dehalogenase"/>
    <property type="match status" value="1"/>
</dbReference>
<dbReference type="InterPro" id="IPR023198">
    <property type="entry name" value="PGP-like_dom2"/>
</dbReference>
<proteinExistence type="inferred from homology"/>
<evidence type="ECO:0000313" key="6">
    <source>
        <dbReference type="EMBL" id="TYZ09306.1"/>
    </source>
</evidence>
<dbReference type="PANTHER" id="PTHR46193">
    <property type="entry name" value="6-PHOSPHOGLUCONATE PHOSPHATASE"/>
    <property type="match status" value="1"/>
</dbReference>
<dbReference type="InterPro" id="IPR023214">
    <property type="entry name" value="HAD_sf"/>
</dbReference>
<dbReference type="SFLD" id="SFLDG01129">
    <property type="entry name" value="C1.5:_HAD__Beta-PGM__Phosphata"/>
    <property type="match status" value="1"/>
</dbReference>
<keyword evidence="4" id="KW-0460">Magnesium</keyword>
<dbReference type="SUPFAM" id="SSF56784">
    <property type="entry name" value="HAD-like"/>
    <property type="match status" value="1"/>
</dbReference>
<dbReference type="GO" id="GO:0046872">
    <property type="term" value="F:metal ion binding"/>
    <property type="evidence" value="ECO:0007669"/>
    <property type="project" value="UniProtKB-KW"/>
</dbReference>
<dbReference type="SFLD" id="SFLDG01135">
    <property type="entry name" value="C1.5.6:_HAD__Beta-PGM__Phospha"/>
    <property type="match status" value="1"/>
</dbReference>
<accession>A0A5D6V186</accession>
<evidence type="ECO:0000313" key="7">
    <source>
        <dbReference type="Proteomes" id="UP000322791"/>
    </source>
</evidence>
<dbReference type="Gene3D" id="3.40.50.1000">
    <property type="entry name" value="HAD superfamily/HAD-like"/>
    <property type="match status" value="1"/>
</dbReference>
<evidence type="ECO:0000256" key="4">
    <source>
        <dbReference type="ARBA" id="ARBA00022842"/>
    </source>
</evidence>
<reference evidence="6 7" key="1">
    <citation type="submission" date="2019-08" db="EMBL/GenBank/DDBJ databases">
        <authorList>
            <person name="Seo M.-J."/>
        </authorList>
    </citation>
    <scope>NUCLEOTIDE SEQUENCE [LARGE SCALE GENOMIC DNA]</scope>
    <source>
        <strain evidence="6 7">KIGAM108</strain>
    </source>
</reference>
<dbReference type="PRINTS" id="PR00413">
    <property type="entry name" value="HADHALOGNASE"/>
</dbReference>
<sequence>MKAFIFDLNGTMIHDMDYHTQAWQQLLNDELGSGLTWEEVKPQMYGKNQEVLGRLFGPDRFTAEEMDRLALAKEKRYQQAYRPHLALLPGLGEFLEKAHQRGISMAIASAAIPFNIDFVLDNLNIRHYFQAVVSADDVTFSKPHPETFLKAAAQLQVAPADCLVFEDVPKGVEAAQRAGMPAVVLTTTHQAQEFELLPNVLHFSPDFQDAFFQGLV</sequence>
<keyword evidence="7" id="KW-1185">Reference proteome</keyword>
<gene>
    <name evidence="6" type="ORF">FY528_11215</name>
</gene>
<comment type="caution">
    <text evidence="6">The sequence shown here is derived from an EMBL/GenBank/DDBJ whole genome shotgun (WGS) entry which is preliminary data.</text>
</comment>
<dbReference type="NCBIfam" id="TIGR01509">
    <property type="entry name" value="HAD-SF-IA-v3"/>
    <property type="match status" value="1"/>
</dbReference>
<protein>
    <submittedName>
        <fullName evidence="6">HAD family phosphatase</fullName>
    </submittedName>
</protein>
<dbReference type="AlphaFoldDB" id="A0A5D6V186"/>
<dbReference type="EMBL" id="VTHL01000010">
    <property type="protein sequence ID" value="TYZ09306.1"/>
    <property type="molecule type" value="Genomic_DNA"/>
</dbReference>
<dbReference type="Gene3D" id="1.10.150.240">
    <property type="entry name" value="Putative phosphatase, domain 2"/>
    <property type="match status" value="1"/>
</dbReference>
<evidence type="ECO:0000256" key="1">
    <source>
        <dbReference type="ARBA" id="ARBA00001946"/>
    </source>
</evidence>
<dbReference type="PANTHER" id="PTHR46193:SF18">
    <property type="entry name" value="HEXITOL PHOSPHATASE B"/>
    <property type="match status" value="1"/>
</dbReference>
<dbReference type="InterPro" id="IPR006439">
    <property type="entry name" value="HAD-SF_hydro_IA"/>
</dbReference>
<dbReference type="InterPro" id="IPR036412">
    <property type="entry name" value="HAD-like_sf"/>
</dbReference>
<dbReference type="Pfam" id="PF00702">
    <property type="entry name" value="Hydrolase"/>
    <property type="match status" value="1"/>
</dbReference>
<dbReference type="GO" id="GO:0003824">
    <property type="term" value="F:catalytic activity"/>
    <property type="evidence" value="ECO:0007669"/>
    <property type="project" value="UniProtKB-ARBA"/>
</dbReference>
<keyword evidence="3" id="KW-0479">Metal-binding</keyword>
<organism evidence="6 7">
    <name type="scientific">Hymenobacter lutimineralis</name>
    <dbReference type="NCBI Taxonomy" id="2606448"/>
    <lineage>
        <taxon>Bacteria</taxon>
        <taxon>Pseudomonadati</taxon>
        <taxon>Bacteroidota</taxon>
        <taxon>Cytophagia</taxon>
        <taxon>Cytophagales</taxon>
        <taxon>Hymenobacteraceae</taxon>
        <taxon>Hymenobacter</taxon>
    </lineage>
</organism>
<dbReference type="CDD" id="cd07505">
    <property type="entry name" value="HAD_BPGM-like"/>
    <property type="match status" value="1"/>
</dbReference>
<dbReference type="InterPro" id="IPR051600">
    <property type="entry name" value="Beta-PGM-like"/>
</dbReference>
<evidence type="ECO:0000256" key="5">
    <source>
        <dbReference type="ARBA" id="ARBA00023277"/>
    </source>
</evidence>
<comment type="cofactor">
    <cofactor evidence="1">
        <name>Mg(2+)</name>
        <dbReference type="ChEBI" id="CHEBI:18420"/>
    </cofactor>
</comment>
<evidence type="ECO:0000256" key="3">
    <source>
        <dbReference type="ARBA" id="ARBA00022723"/>
    </source>
</evidence>
<evidence type="ECO:0000256" key="2">
    <source>
        <dbReference type="ARBA" id="ARBA00006171"/>
    </source>
</evidence>
<dbReference type="RefSeq" id="WP_149071101.1">
    <property type="nucleotide sequence ID" value="NZ_VTHL01000010.1"/>
</dbReference>
<comment type="similarity">
    <text evidence="2">Belongs to the HAD-like hydrolase superfamily. CbbY/CbbZ/Gph/YieH family.</text>
</comment>
<dbReference type="Proteomes" id="UP000322791">
    <property type="component" value="Unassembled WGS sequence"/>
</dbReference>
<name>A0A5D6V186_9BACT</name>
<keyword evidence="5" id="KW-0119">Carbohydrate metabolism</keyword>